<dbReference type="InterPro" id="IPR041854">
    <property type="entry name" value="BFD-like_2Fe2S-bd_dom_sf"/>
</dbReference>
<evidence type="ECO:0000256" key="5">
    <source>
        <dbReference type="ARBA" id="ARBA00022505"/>
    </source>
</evidence>
<dbReference type="InterPro" id="IPR006657">
    <property type="entry name" value="MoPterin_dinucl-bd_dom"/>
</dbReference>
<organism evidence="13 14">
    <name type="scientific">Caulobacter rhizosphaerae</name>
    <dbReference type="NCBI Taxonomy" id="2010972"/>
    <lineage>
        <taxon>Bacteria</taxon>
        <taxon>Pseudomonadati</taxon>
        <taxon>Pseudomonadota</taxon>
        <taxon>Alphaproteobacteria</taxon>
        <taxon>Caulobacterales</taxon>
        <taxon>Caulobacteraceae</taxon>
        <taxon>Caulobacter</taxon>
    </lineage>
</organism>
<dbReference type="EMBL" id="JAVDRL010000001">
    <property type="protein sequence ID" value="MDR6529419.1"/>
    <property type="molecule type" value="Genomic_DNA"/>
</dbReference>
<dbReference type="InterPro" id="IPR041957">
    <property type="entry name" value="CT_Nitrate-R-NapA-like"/>
</dbReference>
<dbReference type="SMART" id="SM00926">
    <property type="entry name" value="Molybdop_Fe4S4"/>
    <property type="match status" value="1"/>
</dbReference>
<keyword evidence="10" id="KW-0534">Nitrate assimilation</keyword>
<comment type="caution">
    <text evidence="13">The sequence shown here is derived from an EMBL/GenBank/DDBJ whole genome shotgun (WGS) entry which is preliminary data.</text>
</comment>
<comment type="cofactor">
    <cofactor evidence="1">
        <name>Mo-bis(molybdopterin guanine dinucleotide)</name>
        <dbReference type="ChEBI" id="CHEBI:60539"/>
    </cofactor>
</comment>
<evidence type="ECO:0000256" key="3">
    <source>
        <dbReference type="ARBA" id="ARBA00008747"/>
    </source>
</evidence>
<dbReference type="CDD" id="cd02791">
    <property type="entry name" value="MopB_CT_Nitrate-R-NapA-like"/>
    <property type="match status" value="1"/>
</dbReference>
<evidence type="ECO:0000313" key="13">
    <source>
        <dbReference type="EMBL" id="MDR6529419.1"/>
    </source>
</evidence>
<keyword evidence="4" id="KW-0004">4Fe-4S</keyword>
<evidence type="ECO:0000256" key="4">
    <source>
        <dbReference type="ARBA" id="ARBA00022485"/>
    </source>
</evidence>
<dbReference type="Gene3D" id="2.40.40.20">
    <property type="match status" value="1"/>
</dbReference>
<dbReference type="Gene3D" id="1.10.10.1100">
    <property type="entry name" value="BFD-like [2Fe-2S]-binding domain"/>
    <property type="match status" value="1"/>
</dbReference>
<proteinExistence type="inferred from homology"/>
<reference evidence="13 14" key="1">
    <citation type="submission" date="2023-07" db="EMBL/GenBank/DDBJ databases">
        <title>Sorghum-associated microbial communities from plants grown in Nebraska, USA.</title>
        <authorList>
            <person name="Schachtman D."/>
        </authorList>
    </citation>
    <scope>NUCLEOTIDE SEQUENCE [LARGE SCALE GENOMIC DNA]</scope>
    <source>
        <strain evidence="13 14">DS2154</strain>
    </source>
</reference>
<keyword evidence="5" id="KW-0500">Molybdenum</keyword>
<evidence type="ECO:0000256" key="11">
    <source>
        <dbReference type="SAM" id="MobiDB-lite"/>
    </source>
</evidence>
<dbReference type="SUPFAM" id="SSF50692">
    <property type="entry name" value="ADC-like"/>
    <property type="match status" value="1"/>
</dbReference>
<dbReference type="PANTHER" id="PTHR43105:SF9">
    <property type="entry name" value="NADPH-FE(3+) OXIDOREDUCTASE SUBUNIT ALPHA"/>
    <property type="match status" value="1"/>
</dbReference>
<evidence type="ECO:0000256" key="2">
    <source>
        <dbReference type="ARBA" id="ARBA00001966"/>
    </source>
</evidence>
<protein>
    <submittedName>
        <fullName evidence="13">Assimilatory nitrate reductase catalytic subunit</fullName>
    </submittedName>
</protein>
<dbReference type="InterPro" id="IPR006963">
    <property type="entry name" value="Mopterin_OxRdtase_4Fe-4S_dom"/>
</dbReference>
<evidence type="ECO:0000256" key="6">
    <source>
        <dbReference type="ARBA" id="ARBA00022723"/>
    </source>
</evidence>
<dbReference type="Pfam" id="PF00384">
    <property type="entry name" value="Molybdopterin"/>
    <property type="match status" value="1"/>
</dbReference>
<evidence type="ECO:0000256" key="7">
    <source>
        <dbReference type="ARBA" id="ARBA00023002"/>
    </source>
</evidence>
<sequence length="901" mass="95772">MADGSAAALVKTTCPYCGVGCGVSGAVGQAPSSDGRALSVAGDAAHPANLGRLCSKGTALGATVGLQGRLLEPTVNGKAASWADATALVAKRFRDTIARHGPDSVAFYVSGQILTEDYYVANKLMKGFIGSGNIDTNSRLCMASAVAAHKQAFGADLVPGCYEDLDLADLVVFSGHNAAWTHPVLFRRMEAAKARGQKHVVIDPRRTDTAEGADLHLAIAPQSDVRLWNGLLAHLIRIDAVDRDYIAAHVNGFDAVEATLAELDQSPAAVAADCDVALDDLLSFYKLFADNPKTVSLFSMGANQSAQGTAKGLSILNVHLATGRIGKPGSCPFSITGQPNAMGGRETGGMANTLAGHMDFAPADRDRVARFWGAPDTARAPGLKAVDMFEAIHAGKIKAVWVMATNPAVSLPDAGRVREALDRCPFVVVSDCVETDTTAFADVKLPALAWGEKDGTVTNSERRISRQRALFPAPGQARADWRIVADVAKAMGFDGFGWSSQASVFREWARLTAYENTGDETGRVLNLAGLSTLTPETYDQLLPIQWPVRADGRGTPRLFTDGRFQTPDGRARMVPVRPKGPADAMDAAYPLSLNTGRIRDQWHTMTRTGLAPDLCRHAPEPFVEVHPADAEALGVQDGALARVITVRGEAVALAKVTERQRPGGLFMPMHWTDAFAPSGRSNHLIAPNLDPTSGQPEFKHTPARLRPYRETWKGFFLTRDSLALPSGLDLVWRRIPQDACQQHEFAGRGDEVERAALRKGLVKGLVGELVTYEDVATGARRDAWLRDGRLVAVLYITINGRLPPRDWLAELFAESELSQDARSALLFGRPPGAPVDKGPLVCACLKVGAKAVQAAIVAGAASPDAVGAVTGAGTNCGSCRPEIARMIAATAAVPAKEPAHV</sequence>
<comment type="cofactor">
    <cofactor evidence="2">
        <name>[4Fe-4S] cluster</name>
        <dbReference type="ChEBI" id="CHEBI:49883"/>
    </cofactor>
</comment>
<keyword evidence="6" id="KW-0479">Metal-binding</keyword>
<accession>A0ABU1MTB0</accession>
<keyword evidence="8" id="KW-0408">Iron</keyword>
<dbReference type="Proteomes" id="UP001262754">
    <property type="component" value="Unassembled WGS sequence"/>
</dbReference>
<dbReference type="Pfam" id="PF04324">
    <property type="entry name" value="Fer2_BFD"/>
    <property type="match status" value="1"/>
</dbReference>
<evidence type="ECO:0000256" key="8">
    <source>
        <dbReference type="ARBA" id="ARBA00023004"/>
    </source>
</evidence>
<dbReference type="Pfam" id="PF01568">
    <property type="entry name" value="Molydop_binding"/>
    <property type="match status" value="1"/>
</dbReference>
<evidence type="ECO:0000256" key="10">
    <source>
        <dbReference type="ARBA" id="ARBA00023063"/>
    </source>
</evidence>
<feature type="domain" description="4Fe-4S Mo/W bis-MGD-type" evidence="12">
    <location>
        <begin position="7"/>
        <end position="68"/>
    </location>
</feature>
<dbReference type="InterPro" id="IPR050123">
    <property type="entry name" value="Prok_molybdopt-oxidoreductase"/>
</dbReference>
<dbReference type="PANTHER" id="PTHR43105">
    <property type="entry name" value="RESPIRATORY NITRATE REDUCTASE"/>
    <property type="match status" value="1"/>
</dbReference>
<feature type="region of interest" description="Disordered" evidence="11">
    <location>
        <begin position="555"/>
        <end position="579"/>
    </location>
</feature>
<dbReference type="InterPro" id="IPR007419">
    <property type="entry name" value="BFD-like_2Fe2S-bd_dom"/>
</dbReference>
<evidence type="ECO:0000313" key="14">
    <source>
        <dbReference type="Proteomes" id="UP001262754"/>
    </source>
</evidence>
<keyword evidence="9" id="KW-0411">Iron-sulfur</keyword>
<comment type="similarity">
    <text evidence="3">Belongs to the prokaryotic molybdopterin-containing oxidoreductase family. NasA/NapA/NarB subfamily.</text>
</comment>
<dbReference type="Pfam" id="PF04879">
    <property type="entry name" value="Molybdop_Fe4S4"/>
    <property type="match status" value="1"/>
</dbReference>
<dbReference type="Gene3D" id="2.20.25.90">
    <property type="entry name" value="ADC-like domains"/>
    <property type="match status" value="1"/>
</dbReference>
<evidence type="ECO:0000259" key="12">
    <source>
        <dbReference type="PROSITE" id="PS51669"/>
    </source>
</evidence>
<name>A0ABU1MTB0_9CAUL</name>
<dbReference type="InterPro" id="IPR006656">
    <property type="entry name" value="Mopterin_OxRdtase"/>
</dbReference>
<keyword evidence="7" id="KW-0560">Oxidoreductase</keyword>
<dbReference type="RefSeq" id="WP_310028217.1">
    <property type="nucleotide sequence ID" value="NZ_JAVDRL010000001.1"/>
</dbReference>
<dbReference type="Gene3D" id="3.40.228.10">
    <property type="entry name" value="Dimethylsulfoxide Reductase, domain 2"/>
    <property type="match status" value="1"/>
</dbReference>
<dbReference type="InterPro" id="IPR009010">
    <property type="entry name" value="Asp_de-COase-like_dom_sf"/>
</dbReference>
<evidence type="ECO:0000256" key="9">
    <source>
        <dbReference type="ARBA" id="ARBA00023014"/>
    </source>
</evidence>
<dbReference type="CDD" id="cd02754">
    <property type="entry name" value="MopB_Nitrate-R-NapA-like"/>
    <property type="match status" value="1"/>
</dbReference>
<evidence type="ECO:0000256" key="1">
    <source>
        <dbReference type="ARBA" id="ARBA00001942"/>
    </source>
</evidence>
<dbReference type="PROSITE" id="PS51669">
    <property type="entry name" value="4FE4S_MOW_BIS_MGD"/>
    <property type="match status" value="1"/>
</dbReference>
<dbReference type="Gene3D" id="3.40.50.740">
    <property type="match status" value="1"/>
</dbReference>
<dbReference type="SUPFAM" id="SSF53706">
    <property type="entry name" value="Formate dehydrogenase/DMSO reductase, domains 1-3"/>
    <property type="match status" value="1"/>
</dbReference>
<keyword evidence="14" id="KW-1185">Reference proteome</keyword>
<gene>
    <name evidence="13" type="ORF">J2800_000134</name>
</gene>